<protein>
    <recommendedName>
        <fullName evidence="3">Cache domain-containing protein</fullName>
    </recommendedName>
</protein>
<dbReference type="AlphaFoldDB" id="A0A0F9AAR2"/>
<accession>A0A0F9AAR2</accession>
<evidence type="ECO:0008006" key="3">
    <source>
        <dbReference type="Google" id="ProtNLM"/>
    </source>
</evidence>
<evidence type="ECO:0000256" key="1">
    <source>
        <dbReference type="SAM" id="Phobius"/>
    </source>
</evidence>
<dbReference type="InterPro" id="IPR029151">
    <property type="entry name" value="Sensor-like_sf"/>
</dbReference>
<sequence>MNPAKEVTTVFARLKRWPKIPLGLRLFLLYFVLVILTAYLVSSTVMREIKPTVRQASEETLVDMANMLAVMASNPMVKGDIAQSAFAKQINFYGLRDPDAAIWGVEKKSVNHRVYITDQQGIVVLDSWQQDVGNDFSKWNDVYLTLRGEYGARSTALDPNDPLSTVMHVAAPIMYNDEIIGSVTVAKANRSVQPFIDISRYRVLIWLALMIM</sequence>
<reference evidence="2" key="1">
    <citation type="journal article" date="2015" name="Nature">
        <title>Complex archaea that bridge the gap between prokaryotes and eukaryotes.</title>
        <authorList>
            <person name="Spang A."/>
            <person name="Saw J.H."/>
            <person name="Jorgensen S.L."/>
            <person name="Zaremba-Niedzwiedzka K."/>
            <person name="Martijn J."/>
            <person name="Lind A.E."/>
            <person name="van Eijk R."/>
            <person name="Schleper C."/>
            <person name="Guy L."/>
            <person name="Ettema T.J."/>
        </authorList>
    </citation>
    <scope>NUCLEOTIDE SEQUENCE</scope>
</reference>
<keyword evidence="1" id="KW-1133">Transmembrane helix</keyword>
<keyword evidence="1" id="KW-0812">Transmembrane</keyword>
<feature type="non-terminal residue" evidence="2">
    <location>
        <position position="212"/>
    </location>
</feature>
<evidence type="ECO:0000313" key="2">
    <source>
        <dbReference type="EMBL" id="KKL06535.1"/>
    </source>
</evidence>
<comment type="caution">
    <text evidence="2">The sequence shown here is derived from an EMBL/GenBank/DDBJ whole genome shotgun (WGS) entry which is preliminary data.</text>
</comment>
<feature type="transmembrane region" description="Helical" evidence="1">
    <location>
        <begin position="20"/>
        <end position="41"/>
    </location>
</feature>
<organism evidence="2">
    <name type="scientific">marine sediment metagenome</name>
    <dbReference type="NCBI Taxonomy" id="412755"/>
    <lineage>
        <taxon>unclassified sequences</taxon>
        <taxon>metagenomes</taxon>
        <taxon>ecological metagenomes</taxon>
    </lineage>
</organism>
<dbReference type="EMBL" id="LAZR01043665">
    <property type="protein sequence ID" value="KKL06535.1"/>
    <property type="molecule type" value="Genomic_DNA"/>
</dbReference>
<dbReference type="SUPFAM" id="SSF103190">
    <property type="entry name" value="Sensory domain-like"/>
    <property type="match status" value="1"/>
</dbReference>
<name>A0A0F9AAR2_9ZZZZ</name>
<proteinExistence type="predicted"/>
<gene>
    <name evidence="2" type="ORF">LCGC14_2595070</name>
</gene>
<keyword evidence="1" id="KW-0472">Membrane</keyword>